<evidence type="ECO:0000256" key="6">
    <source>
        <dbReference type="ARBA" id="ARBA00022692"/>
    </source>
</evidence>
<keyword evidence="3" id="KW-0337">GPI-anchor biosynthesis</keyword>
<dbReference type="GO" id="GO:0000009">
    <property type="term" value="F:alpha-1,6-mannosyltransferase activity"/>
    <property type="evidence" value="ECO:0007669"/>
    <property type="project" value="InterPro"/>
</dbReference>
<keyword evidence="7" id="KW-0256">Endoplasmic reticulum</keyword>
<dbReference type="AlphaFoldDB" id="A0A6J7S008"/>
<dbReference type="InterPro" id="IPR007315">
    <property type="entry name" value="PIG-V/Gpi18"/>
</dbReference>
<evidence type="ECO:0000256" key="9">
    <source>
        <dbReference type="ARBA" id="ARBA00023136"/>
    </source>
</evidence>
<keyword evidence="5" id="KW-0808">Transferase</keyword>
<dbReference type="GO" id="GO:0031501">
    <property type="term" value="C:mannosyltransferase complex"/>
    <property type="evidence" value="ECO:0007669"/>
    <property type="project" value="TreeGrafter"/>
</dbReference>
<evidence type="ECO:0000256" key="4">
    <source>
        <dbReference type="ARBA" id="ARBA00022676"/>
    </source>
</evidence>
<evidence type="ECO:0000256" key="8">
    <source>
        <dbReference type="ARBA" id="ARBA00022989"/>
    </source>
</evidence>
<dbReference type="GO" id="GO:0005789">
    <property type="term" value="C:endoplasmic reticulum membrane"/>
    <property type="evidence" value="ECO:0007669"/>
    <property type="project" value="UniProtKB-SubCell"/>
</dbReference>
<accession>A0A6J7S008</accession>
<feature type="transmembrane region" description="Helical" evidence="10">
    <location>
        <begin position="405"/>
        <end position="427"/>
    </location>
</feature>
<gene>
    <name evidence="11" type="ORF">UFOPK4173_00926</name>
</gene>
<feature type="transmembrane region" description="Helical" evidence="10">
    <location>
        <begin position="139"/>
        <end position="158"/>
    </location>
</feature>
<feature type="transmembrane region" description="Helical" evidence="10">
    <location>
        <begin position="357"/>
        <end position="376"/>
    </location>
</feature>
<keyword evidence="8 10" id="KW-1133">Transmembrane helix</keyword>
<keyword evidence="4" id="KW-0328">Glycosyltransferase</keyword>
<feature type="transmembrane region" description="Helical" evidence="10">
    <location>
        <begin position="186"/>
        <end position="214"/>
    </location>
</feature>
<evidence type="ECO:0000256" key="10">
    <source>
        <dbReference type="SAM" id="Phobius"/>
    </source>
</evidence>
<name>A0A6J7S008_9ZZZZ</name>
<dbReference type="PANTHER" id="PTHR12468:SF2">
    <property type="entry name" value="GPI MANNOSYLTRANSFERASE 2"/>
    <property type="match status" value="1"/>
</dbReference>
<reference evidence="11" key="1">
    <citation type="submission" date="2020-05" db="EMBL/GenBank/DDBJ databases">
        <authorList>
            <person name="Chiriac C."/>
            <person name="Salcher M."/>
            <person name="Ghai R."/>
            <person name="Kavagutti S V."/>
        </authorList>
    </citation>
    <scope>NUCLEOTIDE SEQUENCE</scope>
</reference>
<feature type="transmembrane region" description="Helical" evidence="10">
    <location>
        <begin position="112"/>
        <end position="133"/>
    </location>
</feature>
<evidence type="ECO:0000256" key="2">
    <source>
        <dbReference type="ARBA" id="ARBA00004687"/>
    </source>
</evidence>
<comment type="subcellular location">
    <subcellularLocation>
        <location evidence="1">Endoplasmic reticulum membrane</location>
        <topology evidence="1">Multi-pass membrane protein</topology>
    </subcellularLocation>
</comment>
<organism evidence="11">
    <name type="scientific">freshwater metagenome</name>
    <dbReference type="NCBI Taxonomy" id="449393"/>
    <lineage>
        <taxon>unclassified sequences</taxon>
        <taxon>metagenomes</taxon>
        <taxon>ecological metagenomes</taxon>
    </lineage>
</organism>
<keyword evidence="6 10" id="KW-0812">Transmembrane</keyword>
<dbReference type="EMBL" id="CAFBPW010000091">
    <property type="protein sequence ID" value="CAB5033948.1"/>
    <property type="molecule type" value="Genomic_DNA"/>
</dbReference>
<feature type="transmembrane region" description="Helical" evidence="10">
    <location>
        <begin position="271"/>
        <end position="288"/>
    </location>
</feature>
<evidence type="ECO:0000256" key="1">
    <source>
        <dbReference type="ARBA" id="ARBA00004477"/>
    </source>
</evidence>
<dbReference type="GO" id="GO:0006506">
    <property type="term" value="P:GPI anchor biosynthetic process"/>
    <property type="evidence" value="ECO:0007669"/>
    <property type="project" value="UniProtKB-KW"/>
</dbReference>
<evidence type="ECO:0000256" key="7">
    <source>
        <dbReference type="ARBA" id="ARBA00022824"/>
    </source>
</evidence>
<evidence type="ECO:0000256" key="5">
    <source>
        <dbReference type="ARBA" id="ARBA00022679"/>
    </source>
</evidence>
<evidence type="ECO:0000313" key="11">
    <source>
        <dbReference type="EMBL" id="CAB5033948.1"/>
    </source>
</evidence>
<feature type="transmembrane region" description="Helical" evidence="10">
    <location>
        <begin position="20"/>
        <end position="44"/>
    </location>
</feature>
<dbReference type="PANTHER" id="PTHR12468">
    <property type="entry name" value="GPI MANNOSYLTRANSFERASE 2"/>
    <property type="match status" value="1"/>
</dbReference>
<sequence>MSITSDSADPEAPAGPRQIPVLAVAALGFIAVSVTLLLLGRLAIDHQVAIGRQEFEPGIGWFGQWVRWDGNWYYRIAHNGYSFTAGEQRAVAFWPSYPMSIRGLTLLTHDEYDAGLIITWLSGFVTITLLARWCQDRMTRMASIAAVITLLLFPYAWYMQWSVYGDALFAACAIGAFLLLERDKTVLAGLLGAFAAAGRPMGLAVVAGLLVLALERREAFLPMLARSDTQGRSDSQGERTSTGIEPNWRRALLWLHFPRSILFRKLKPKDAGVLLSLLGPLMYMGFLWQTEGTPFAFADAESAPGWDHKPGPATWFKLNVIAGIRDVGLTRETGGMLLHGFLAVGAVLLVPKVIRRFGWGYGAFCIVLIGIPVISSKDFYGLGRYLIPAFPVVAVAGEWLSKRPVWLRAGVWTVSGTMLAFLGYSYARGLYLA</sequence>
<keyword evidence="9 10" id="KW-0472">Membrane</keyword>
<evidence type="ECO:0000256" key="3">
    <source>
        <dbReference type="ARBA" id="ARBA00022502"/>
    </source>
</evidence>
<dbReference type="GO" id="GO:0004376">
    <property type="term" value="F:GPI mannosyltransferase activity"/>
    <property type="evidence" value="ECO:0007669"/>
    <property type="project" value="InterPro"/>
</dbReference>
<protein>
    <submittedName>
        <fullName evidence="11">Unannotated protein</fullName>
    </submittedName>
</protein>
<comment type="pathway">
    <text evidence="2">Glycolipid biosynthesis; glycosylphosphatidylinositol-anchor biosynthesis.</text>
</comment>
<proteinExistence type="predicted"/>
<feature type="transmembrane region" description="Helical" evidence="10">
    <location>
        <begin position="333"/>
        <end position="350"/>
    </location>
</feature>